<dbReference type="GO" id="GO:0044877">
    <property type="term" value="F:protein-containing complex binding"/>
    <property type="evidence" value="ECO:0007669"/>
    <property type="project" value="TreeGrafter"/>
</dbReference>
<evidence type="ECO:0000313" key="9">
    <source>
        <dbReference type="WBParaSite" id="SSLN_0001861401-mRNA-1"/>
    </source>
</evidence>
<evidence type="ECO:0000256" key="4">
    <source>
        <dbReference type="ARBA" id="ARBA00023136"/>
    </source>
</evidence>
<keyword evidence="2 5" id="KW-0812">Transmembrane</keyword>
<proteinExistence type="predicted"/>
<evidence type="ECO:0000256" key="3">
    <source>
        <dbReference type="ARBA" id="ARBA00022989"/>
    </source>
</evidence>
<keyword evidence="3 5" id="KW-1133">Transmembrane helix</keyword>
<dbReference type="InterPro" id="IPR050866">
    <property type="entry name" value="CNG_cation_channel"/>
</dbReference>
<reference evidence="7 8" key="2">
    <citation type="submission" date="2018-11" db="EMBL/GenBank/DDBJ databases">
        <authorList>
            <consortium name="Pathogen Informatics"/>
        </authorList>
    </citation>
    <scope>NUCLEOTIDE SEQUENCE [LARGE SCALE GENOMIC DNA]</scope>
    <source>
        <strain evidence="7 8">NST_G2</strain>
    </source>
</reference>
<feature type="domain" description="Ion transport" evidence="6">
    <location>
        <begin position="2"/>
        <end position="217"/>
    </location>
</feature>
<dbReference type="Gene3D" id="1.10.287.70">
    <property type="match status" value="1"/>
</dbReference>
<dbReference type="AlphaFoldDB" id="A0A183TN88"/>
<dbReference type="GO" id="GO:0005223">
    <property type="term" value="F:intracellularly cGMP-activated cation channel activity"/>
    <property type="evidence" value="ECO:0007669"/>
    <property type="project" value="TreeGrafter"/>
</dbReference>
<dbReference type="PANTHER" id="PTHR45638:SF1">
    <property type="entry name" value="CYCLIC NUCLEOTIDE-GATED ION CHANNEL SUBUNIT B, ISOFORM A"/>
    <property type="match status" value="1"/>
</dbReference>
<dbReference type="WBParaSite" id="SSLN_0001861401-mRNA-1">
    <property type="protein sequence ID" value="SSLN_0001861401-mRNA-1"/>
    <property type="gene ID" value="SSLN_0001861401"/>
</dbReference>
<keyword evidence="8" id="KW-1185">Reference proteome</keyword>
<keyword evidence="4 5" id="KW-0472">Membrane</keyword>
<sequence>MFIVFLSFIYNAVTIPFREAFDTFDTEDYMHIWLVMDCSADAIYVLDILIFKPRFRFIDGGIVKLDIISLVPLDLLSFIFGRPRACFRILRLLKFPILVEFFDRTDQRVSVGFAVRLAKTLIYMLYIIHVECCGYYVFNRIQGLNATSWSIGQRSNNPYVYSFYIATKMATSIGNLPHATNPPEFIFMTTYWLTGAYVSAILIGQVIDILDNQRADREAYKKLMNNTISYMKQLRAPEADVEKVRTWFMFNWNQQKTLGA</sequence>
<dbReference type="InterPro" id="IPR005821">
    <property type="entry name" value="Ion_trans_dom"/>
</dbReference>
<gene>
    <name evidence="7" type="ORF">SSLN_LOCUS17936</name>
</gene>
<dbReference type="GO" id="GO:0005222">
    <property type="term" value="F:intracellularly cAMP-activated cation channel activity"/>
    <property type="evidence" value="ECO:0007669"/>
    <property type="project" value="TreeGrafter"/>
</dbReference>
<evidence type="ECO:0000313" key="7">
    <source>
        <dbReference type="EMBL" id="VDM04322.1"/>
    </source>
</evidence>
<name>A0A183TN88_SCHSO</name>
<organism evidence="9">
    <name type="scientific">Schistocephalus solidus</name>
    <name type="common">Tapeworm</name>
    <dbReference type="NCBI Taxonomy" id="70667"/>
    <lineage>
        <taxon>Eukaryota</taxon>
        <taxon>Metazoa</taxon>
        <taxon>Spiralia</taxon>
        <taxon>Lophotrochozoa</taxon>
        <taxon>Platyhelminthes</taxon>
        <taxon>Cestoda</taxon>
        <taxon>Eucestoda</taxon>
        <taxon>Diphyllobothriidea</taxon>
        <taxon>Diphyllobothriidae</taxon>
        <taxon>Schistocephalus</taxon>
    </lineage>
</organism>
<dbReference type="Proteomes" id="UP000275846">
    <property type="component" value="Unassembled WGS sequence"/>
</dbReference>
<comment type="subcellular location">
    <subcellularLocation>
        <location evidence="1">Membrane</location>
        <topology evidence="1">Multi-pass membrane protein</topology>
    </subcellularLocation>
</comment>
<dbReference type="GO" id="GO:0017071">
    <property type="term" value="C:intracellular cyclic nucleotide activated cation channel complex"/>
    <property type="evidence" value="ECO:0007669"/>
    <property type="project" value="TreeGrafter"/>
</dbReference>
<evidence type="ECO:0000256" key="1">
    <source>
        <dbReference type="ARBA" id="ARBA00004141"/>
    </source>
</evidence>
<protein>
    <submittedName>
        <fullName evidence="9">Ion_trans domain-containing protein</fullName>
    </submittedName>
</protein>
<feature type="transmembrane region" description="Helical" evidence="5">
    <location>
        <begin position="159"/>
        <end position="179"/>
    </location>
</feature>
<dbReference type="OrthoDB" id="6274256at2759"/>
<evidence type="ECO:0000256" key="2">
    <source>
        <dbReference type="ARBA" id="ARBA00022692"/>
    </source>
</evidence>
<dbReference type="EMBL" id="UYSU01043364">
    <property type="protein sequence ID" value="VDM04322.1"/>
    <property type="molecule type" value="Genomic_DNA"/>
</dbReference>
<accession>A0A183TN88</accession>
<dbReference type="Pfam" id="PF00520">
    <property type="entry name" value="Ion_trans"/>
    <property type="match status" value="1"/>
</dbReference>
<evidence type="ECO:0000259" key="6">
    <source>
        <dbReference type="Pfam" id="PF00520"/>
    </source>
</evidence>
<feature type="transmembrane region" description="Helical" evidence="5">
    <location>
        <begin position="120"/>
        <end position="138"/>
    </location>
</feature>
<evidence type="ECO:0000256" key="5">
    <source>
        <dbReference type="SAM" id="Phobius"/>
    </source>
</evidence>
<evidence type="ECO:0000313" key="8">
    <source>
        <dbReference type="Proteomes" id="UP000275846"/>
    </source>
</evidence>
<dbReference type="STRING" id="70667.A0A183TN88"/>
<dbReference type="GO" id="GO:0005886">
    <property type="term" value="C:plasma membrane"/>
    <property type="evidence" value="ECO:0007669"/>
    <property type="project" value="TreeGrafter"/>
</dbReference>
<dbReference type="GO" id="GO:0030553">
    <property type="term" value="F:cGMP binding"/>
    <property type="evidence" value="ECO:0007669"/>
    <property type="project" value="TreeGrafter"/>
</dbReference>
<feature type="transmembrane region" description="Helical" evidence="5">
    <location>
        <begin position="185"/>
        <end position="207"/>
    </location>
</feature>
<dbReference type="PANTHER" id="PTHR45638">
    <property type="entry name" value="CYCLIC NUCLEOTIDE-GATED CATION CHANNEL SUBUNIT A"/>
    <property type="match status" value="1"/>
</dbReference>
<dbReference type="SUPFAM" id="SSF81324">
    <property type="entry name" value="Voltage-gated potassium channels"/>
    <property type="match status" value="1"/>
</dbReference>
<reference evidence="9" key="1">
    <citation type="submission" date="2016-06" db="UniProtKB">
        <authorList>
            <consortium name="WormBaseParasite"/>
        </authorList>
    </citation>
    <scope>IDENTIFICATION</scope>
</reference>